<evidence type="ECO:0000313" key="4">
    <source>
        <dbReference type="Proteomes" id="UP000092461"/>
    </source>
</evidence>
<reference evidence="2" key="2">
    <citation type="journal article" date="2020" name="BMC">
        <title>Leishmania infection induces a limited differential gene expression in the sand fly midgut.</title>
        <authorList>
            <person name="Coutinho-Abreu I.V."/>
            <person name="Serafim T.D."/>
            <person name="Meneses C."/>
            <person name="Kamhawi S."/>
            <person name="Oliveira F."/>
            <person name="Valenzuela J.G."/>
        </authorList>
    </citation>
    <scope>NUCLEOTIDE SEQUENCE</scope>
    <source>
        <strain evidence="2">Jacobina</strain>
        <tissue evidence="2">Midgut</tissue>
    </source>
</reference>
<name>A0A1B0CFK3_LUTLO</name>
<dbReference type="AlphaFoldDB" id="A0A1B0CFK3"/>
<dbReference type="RefSeq" id="XP_055683854.1">
    <property type="nucleotide sequence ID" value="XM_055827879.1"/>
</dbReference>
<keyword evidence="4" id="KW-1185">Reference proteome</keyword>
<dbReference type="EMBL" id="AJWK01010139">
    <property type="status" value="NOT_ANNOTATED_CDS"/>
    <property type="molecule type" value="Genomic_DNA"/>
</dbReference>
<dbReference type="Proteomes" id="UP000092461">
    <property type="component" value="Unassembled WGS sequence"/>
</dbReference>
<dbReference type="KEGG" id="lll:129790396"/>
<dbReference type="OrthoDB" id="64318at2759"/>
<evidence type="ECO:0000313" key="2">
    <source>
        <dbReference type="EMBL" id="MBC1172889.1"/>
    </source>
</evidence>
<evidence type="ECO:0000313" key="3">
    <source>
        <dbReference type="EnsemblMetazoa" id="LLOJ003124-PA"/>
    </source>
</evidence>
<reference evidence="4" key="1">
    <citation type="submission" date="2012-05" db="EMBL/GenBank/DDBJ databases">
        <title>Whole Genome Assembly of Lutzomyia longipalpis.</title>
        <authorList>
            <person name="Richards S."/>
            <person name="Qu C."/>
            <person name="Dillon R."/>
            <person name="Worley K."/>
            <person name="Scherer S."/>
            <person name="Batterton M."/>
            <person name="Taylor A."/>
            <person name="Hawes A."/>
            <person name="Hernandez B."/>
            <person name="Kovar C."/>
            <person name="Mandapat C."/>
            <person name="Pham C."/>
            <person name="Qu C."/>
            <person name="Jing C."/>
            <person name="Bess C."/>
            <person name="Bandaranaike D."/>
            <person name="Ngo D."/>
            <person name="Ongeri F."/>
            <person name="Arias F."/>
            <person name="Lara F."/>
            <person name="Weissenberger G."/>
            <person name="Kamau G."/>
            <person name="Han H."/>
            <person name="Shen H."/>
            <person name="Dinh H."/>
            <person name="Khalil I."/>
            <person name="Jones J."/>
            <person name="Shafer J."/>
            <person name="Jayaseelan J."/>
            <person name="Quiroz J."/>
            <person name="Blankenburg K."/>
            <person name="Nguyen L."/>
            <person name="Jackson L."/>
            <person name="Francisco L."/>
            <person name="Tang L.-Y."/>
            <person name="Pu L.-L."/>
            <person name="Perales L."/>
            <person name="Lorensuhewa L."/>
            <person name="Munidasa M."/>
            <person name="Coyle M."/>
            <person name="Taylor M."/>
            <person name="Puazo M."/>
            <person name="Firestine M."/>
            <person name="Scheel M."/>
            <person name="Javaid M."/>
            <person name="Wang M."/>
            <person name="Li M."/>
            <person name="Tabassum N."/>
            <person name="Saada N."/>
            <person name="Osuji N."/>
            <person name="Aqrawi P."/>
            <person name="Fu Q."/>
            <person name="Thornton R."/>
            <person name="Raj R."/>
            <person name="Goodspeed R."/>
            <person name="Mata R."/>
            <person name="Najjar R."/>
            <person name="Gubbala S."/>
            <person name="Lee S."/>
            <person name="Denson S."/>
            <person name="Patil S."/>
            <person name="Macmil S."/>
            <person name="Qi S."/>
            <person name="Matskevitch T."/>
            <person name="Palculict T."/>
            <person name="Mathew T."/>
            <person name="Vee V."/>
            <person name="Velamala V."/>
            <person name="Korchina V."/>
            <person name="Cai W."/>
            <person name="Liu W."/>
            <person name="Dai W."/>
            <person name="Zou X."/>
            <person name="Zhu Y."/>
            <person name="Zhang Y."/>
            <person name="Wu Y.-Q."/>
            <person name="Xin Y."/>
            <person name="Nazarath L."/>
            <person name="Kovar C."/>
            <person name="Han Y."/>
            <person name="Muzny D."/>
            <person name="Gibbs R."/>
        </authorList>
    </citation>
    <scope>NUCLEOTIDE SEQUENCE [LARGE SCALE GENOMIC DNA]</scope>
    <source>
        <strain evidence="4">Jacobina</strain>
    </source>
</reference>
<evidence type="ECO:0000259" key="1">
    <source>
        <dbReference type="Pfam" id="PF07258"/>
    </source>
</evidence>
<dbReference type="GeneID" id="129790396"/>
<reference evidence="3" key="3">
    <citation type="submission" date="2020-05" db="UniProtKB">
        <authorList>
            <consortium name="EnsemblMetazoa"/>
        </authorList>
    </citation>
    <scope>IDENTIFICATION</scope>
    <source>
        <strain evidence="3">Jacobina</strain>
    </source>
</reference>
<dbReference type="Pfam" id="PF07258">
    <property type="entry name" value="COMM_domain"/>
    <property type="match status" value="1"/>
</dbReference>
<accession>A0A1B0CFK3</accession>
<proteinExistence type="predicted"/>
<dbReference type="VEuPathDB" id="VectorBase:LLOJ003124"/>
<sequence>MHEISLNIDNVELLTEFLNNVITTEVTGGKVLKSWKIFGFSHQDEFDLAKKSLINIITQYCRAQIDQGTLKLYFSYLNPELQERALGIIESRKEEFLRHLIFASISIDQKAMESFDWDVKWILGSSSSSTVQKLITSLTLSCRKGKESPQKLHVEMDKEHLDRLIAALEHCERHLGEQ</sequence>
<feature type="domain" description="COMM" evidence="1">
    <location>
        <begin position="113"/>
        <end position="169"/>
    </location>
</feature>
<dbReference type="VEuPathDB" id="VectorBase:LLONM1_000700"/>
<protein>
    <recommendedName>
        <fullName evidence="1">COMM domain-containing protein</fullName>
    </recommendedName>
</protein>
<organism evidence="3 4">
    <name type="scientific">Lutzomyia longipalpis</name>
    <name type="common">Sand fly</name>
    <dbReference type="NCBI Taxonomy" id="7200"/>
    <lineage>
        <taxon>Eukaryota</taxon>
        <taxon>Metazoa</taxon>
        <taxon>Ecdysozoa</taxon>
        <taxon>Arthropoda</taxon>
        <taxon>Hexapoda</taxon>
        <taxon>Insecta</taxon>
        <taxon>Pterygota</taxon>
        <taxon>Neoptera</taxon>
        <taxon>Endopterygota</taxon>
        <taxon>Diptera</taxon>
        <taxon>Nematocera</taxon>
        <taxon>Psychodoidea</taxon>
        <taxon>Psychodidae</taxon>
        <taxon>Lutzomyia</taxon>
        <taxon>Lutzomyia</taxon>
    </lineage>
</organism>
<dbReference type="EMBL" id="GITU01004186">
    <property type="protein sequence ID" value="MBC1172889.1"/>
    <property type="molecule type" value="Transcribed_RNA"/>
</dbReference>
<dbReference type="InterPro" id="IPR017920">
    <property type="entry name" value="COMM"/>
</dbReference>
<dbReference type="EnsemblMetazoa" id="LLOJ003124-RA">
    <property type="protein sequence ID" value="LLOJ003124-PA"/>
    <property type="gene ID" value="LLOJ003124"/>
</dbReference>